<feature type="compositionally biased region" description="Polar residues" evidence="1">
    <location>
        <begin position="27"/>
        <end position="41"/>
    </location>
</feature>
<accession>A0A6A4ZJX6</accession>
<organism evidence="2 3">
    <name type="scientific">Aphanomyces astaci</name>
    <name type="common">Crayfish plague agent</name>
    <dbReference type="NCBI Taxonomy" id="112090"/>
    <lineage>
        <taxon>Eukaryota</taxon>
        <taxon>Sar</taxon>
        <taxon>Stramenopiles</taxon>
        <taxon>Oomycota</taxon>
        <taxon>Saprolegniomycetes</taxon>
        <taxon>Saprolegniales</taxon>
        <taxon>Verrucalvaceae</taxon>
        <taxon>Aphanomyces</taxon>
    </lineage>
</organism>
<dbReference type="VEuPathDB" id="FungiDB:H257_18040"/>
<name>A0A6A4ZJX6_APHAT</name>
<proteinExistence type="predicted"/>
<evidence type="ECO:0000256" key="1">
    <source>
        <dbReference type="SAM" id="MobiDB-lite"/>
    </source>
</evidence>
<dbReference type="Proteomes" id="UP000469452">
    <property type="component" value="Unassembled WGS sequence"/>
</dbReference>
<feature type="region of interest" description="Disordered" evidence="1">
    <location>
        <begin position="57"/>
        <end position="85"/>
    </location>
</feature>
<feature type="compositionally biased region" description="Polar residues" evidence="1">
    <location>
        <begin position="61"/>
        <end position="73"/>
    </location>
</feature>
<feature type="region of interest" description="Disordered" evidence="1">
    <location>
        <begin position="255"/>
        <end position="275"/>
    </location>
</feature>
<evidence type="ECO:0000313" key="2">
    <source>
        <dbReference type="EMBL" id="KAF0712762.1"/>
    </source>
</evidence>
<reference evidence="2 3" key="1">
    <citation type="submission" date="2019-06" db="EMBL/GenBank/DDBJ databases">
        <title>Genomics analysis of Aphanomyces spp. identifies a new class of oomycete effector associated with host adaptation.</title>
        <authorList>
            <person name="Gaulin E."/>
        </authorList>
    </citation>
    <scope>NUCLEOTIDE SEQUENCE [LARGE SCALE GENOMIC DNA]</scope>
    <source>
        <strain evidence="2 3">E</strain>
    </source>
</reference>
<feature type="region of interest" description="Disordered" evidence="1">
    <location>
        <begin position="1"/>
        <end position="42"/>
    </location>
</feature>
<comment type="caution">
    <text evidence="2">The sequence shown here is derived from an EMBL/GenBank/DDBJ whole genome shotgun (WGS) entry which is preliminary data.</text>
</comment>
<evidence type="ECO:0000313" key="3">
    <source>
        <dbReference type="Proteomes" id="UP000469452"/>
    </source>
</evidence>
<sequence length="275" mass="30840">MPHLSTHTHVSRQRPPPTDSVRLAKLESNSSPTHSRPTPTNHVYLAKSVCDESTAPIQAPSLDSTVASSTSRNQIRKSEDDQPARPVFSDAEVNDLLSSCPEIHEEEYPKEIEDRLYPITTADVRMQTDRIRERRKNPAQDEILKTLNLLPSEAHLLLAPADIEDEAKWYAWFADTLNKCGEAKRANRDFKTSTFAHIQWVDPNPYDVLREAGDEFDDSPCPGLYAVPDNSPSPTMTKISRPTISSKPSIASWNELPLDYPTDKGPETTIVARQN</sequence>
<dbReference type="EMBL" id="VJMI01017700">
    <property type="protein sequence ID" value="KAF0712762.1"/>
    <property type="molecule type" value="Genomic_DNA"/>
</dbReference>
<protein>
    <submittedName>
        <fullName evidence="2">Uncharacterized protein</fullName>
    </submittedName>
</protein>
<dbReference type="AlphaFoldDB" id="A0A6A4ZJX6"/>
<gene>
    <name evidence="2" type="ORF">AaE_011951</name>
</gene>